<feature type="domain" description="C-type lectin" evidence="3">
    <location>
        <begin position="58"/>
        <end position="178"/>
    </location>
</feature>
<dbReference type="InterPro" id="IPR018378">
    <property type="entry name" value="C-type_lectin_CS"/>
</dbReference>
<dbReference type="SMART" id="SM00034">
    <property type="entry name" value="CLECT"/>
    <property type="match status" value="1"/>
</dbReference>
<dbReference type="Gene3D" id="3.10.100.10">
    <property type="entry name" value="Mannose-Binding Protein A, subunit A"/>
    <property type="match status" value="1"/>
</dbReference>
<keyword evidence="5" id="KW-1185">Reference proteome</keyword>
<dbReference type="PRINTS" id="PR01504">
    <property type="entry name" value="PNCREATITSAP"/>
</dbReference>
<dbReference type="OrthoDB" id="6271941at2759"/>
<evidence type="ECO:0000256" key="2">
    <source>
        <dbReference type="SAM" id="SignalP"/>
    </source>
</evidence>
<dbReference type="SUPFAM" id="SSF56436">
    <property type="entry name" value="C-type lectin-like"/>
    <property type="match status" value="1"/>
</dbReference>
<evidence type="ECO:0000259" key="3">
    <source>
        <dbReference type="PROSITE" id="PS50041"/>
    </source>
</evidence>
<dbReference type="Proteomes" id="UP000507470">
    <property type="component" value="Unassembled WGS sequence"/>
</dbReference>
<sequence length="197" mass="22565">MFFCALLVIFCCVSVNKSETCYGKDEKSIISGIRSSLKTLEDRLNGKSPSCPEGWKEYKNHCYYFSSDKLTWLESERKCRKLGAYLVKITDSSEHAWIRNIISSKKVAEQYIWTGASDRLKEGDWRWVSDLSKIQYSGWYTGEPNNYGGSEDCALFSPRHSLYWNDATCSHKTGYICKNQKESINASLIPKCNVNKA</sequence>
<proteinExistence type="predicted"/>
<keyword evidence="1" id="KW-1015">Disulfide bond</keyword>
<feature type="chain" id="PRO_5026787469" evidence="2">
    <location>
        <begin position="19"/>
        <end position="197"/>
    </location>
</feature>
<evidence type="ECO:0000313" key="4">
    <source>
        <dbReference type="EMBL" id="CAC5378851.1"/>
    </source>
</evidence>
<accession>A0A6J8B5W4</accession>
<dbReference type="InterPro" id="IPR016187">
    <property type="entry name" value="CTDL_fold"/>
</dbReference>
<dbReference type="AlphaFoldDB" id="A0A6J8B5W4"/>
<dbReference type="CDD" id="cd00037">
    <property type="entry name" value="CLECT"/>
    <property type="match status" value="1"/>
</dbReference>
<dbReference type="PANTHER" id="PTHR22803">
    <property type="entry name" value="MANNOSE, PHOSPHOLIPASE, LECTIN RECEPTOR RELATED"/>
    <property type="match status" value="1"/>
</dbReference>
<dbReference type="InterPro" id="IPR016186">
    <property type="entry name" value="C-type_lectin-like/link_sf"/>
</dbReference>
<dbReference type="InterPro" id="IPR050111">
    <property type="entry name" value="C-type_lectin/snaclec_domain"/>
</dbReference>
<dbReference type="PROSITE" id="PS00615">
    <property type="entry name" value="C_TYPE_LECTIN_1"/>
    <property type="match status" value="1"/>
</dbReference>
<evidence type="ECO:0000256" key="1">
    <source>
        <dbReference type="ARBA" id="ARBA00023157"/>
    </source>
</evidence>
<feature type="signal peptide" evidence="2">
    <location>
        <begin position="1"/>
        <end position="18"/>
    </location>
</feature>
<dbReference type="EMBL" id="CACVKT020002613">
    <property type="protein sequence ID" value="CAC5378851.1"/>
    <property type="molecule type" value="Genomic_DNA"/>
</dbReference>
<gene>
    <name evidence="4" type="ORF">MCOR_14988</name>
</gene>
<dbReference type="PROSITE" id="PS50041">
    <property type="entry name" value="C_TYPE_LECTIN_2"/>
    <property type="match status" value="1"/>
</dbReference>
<reference evidence="4 5" key="1">
    <citation type="submission" date="2020-06" db="EMBL/GenBank/DDBJ databases">
        <authorList>
            <person name="Li R."/>
            <person name="Bekaert M."/>
        </authorList>
    </citation>
    <scope>NUCLEOTIDE SEQUENCE [LARGE SCALE GENOMIC DNA]</scope>
    <source>
        <strain evidence="5">wild</strain>
    </source>
</reference>
<protein>
    <submittedName>
        <fullName evidence="4">Perlucin-like protein</fullName>
    </submittedName>
</protein>
<dbReference type="Pfam" id="PF00059">
    <property type="entry name" value="Lectin_C"/>
    <property type="match status" value="1"/>
</dbReference>
<evidence type="ECO:0000313" key="5">
    <source>
        <dbReference type="Proteomes" id="UP000507470"/>
    </source>
</evidence>
<organism evidence="4 5">
    <name type="scientific">Mytilus coruscus</name>
    <name type="common">Sea mussel</name>
    <dbReference type="NCBI Taxonomy" id="42192"/>
    <lineage>
        <taxon>Eukaryota</taxon>
        <taxon>Metazoa</taxon>
        <taxon>Spiralia</taxon>
        <taxon>Lophotrochozoa</taxon>
        <taxon>Mollusca</taxon>
        <taxon>Bivalvia</taxon>
        <taxon>Autobranchia</taxon>
        <taxon>Pteriomorphia</taxon>
        <taxon>Mytilida</taxon>
        <taxon>Mytiloidea</taxon>
        <taxon>Mytilidae</taxon>
        <taxon>Mytilinae</taxon>
        <taxon>Mytilus</taxon>
    </lineage>
</organism>
<keyword evidence="2" id="KW-0732">Signal</keyword>
<name>A0A6J8B5W4_MYTCO</name>
<dbReference type="InterPro" id="IPR001304">
    <property type="entry name" value="C-type_lectin-like"/>
</dbReference>